<reference evidence="4 5" key="2">
    <citation type="journal article" date="2016" name="Environ. Microbiol. Rep.">
        <title>Metagenomic evidence for the presence of phototrophic Gemmatimonadetes bacteria in diverse environments.</title>
        <authorList>
            <person name="Zeng Y."/>
            <person name="Baumbach J."/>
            <person name="Barbosa E.G."/>
            <person name="Azevedo V."/>
            <person name="Zhang C."/>
            <person name="Koblizek M."/>
        </authorList>
    </citation>
    <scope>NUCLEOTIDE SEQUENCE [LARGE SCALE GENOMIC DNA]</scope>
    <source>
        <strain evidence="4 5">AP64</strain>
    </source>
</reference>
<dbReference type="SUPFAM" id="SSF52540">
    <property type="entry name" value="P-loop containing nucleoside triphosphate hydrolases"/>
    <property type="match status" value="1"/>
</dbReference>
<gene>
    <name evidence="4" type="ORF">GEMMAAP_14120</name>
</gene>
<dbReference type="CDD" id="cd06170">
    <property type="entry name" value="LuxR_C_like"/>
    <property type="match status" value="1"/>
</dbReference>
<proteinExistence type="predicted"/>
<organism evidence="4 5">
    <name type="scientific">Gemmatimonas phototrophica</name>
    <dbReference type="NCBI Taxonomy" id="1379270"/>
    <lineage>
        <taxon>Bacteria</taxon>
        <taxon>Pseudomonadati</taxon>
        <taxon>Gemmatimonadota</taxon>
        <taxon>Gemmatimonadia</taxon>
        <taxon>Gemmatimonadales</taxon>
        <taxon>Gemmatimonadaceae</taxon>
        <taxon>Gemmatimonas</taxon>
    </lineage>
</organism>
<dbReference type="InterPro" id="IPR027417">
    <property type="entry name" value="P-loop_NTPase"/>
</dbReference>
<dbReference type="SMART" id="SM00421">
    <property type="entry name" value="HTH_LUXR"/>
    <property type="match status" value="1"/>
</dbReference>
<dbReference type="Pfam" id="PF00196">
    <property type="entry name" value="GerE"/>
    <property type="match status" value="1"/>
</dbReference>
<dbReference type="eggNOG" id="COG3899">
    <property type="taxonomic scope" value="Bacteria"/>
</dbReference>
<name>A0A143BLZ6_9BACT</name>
<dbReference type="PANTHER" id="PTHR16305">
    <property type="entry name" value="TESTICULAR SOLUBLE ADENYLYL CYCLASE"/>
    <property type="match status" value="1"/>
</dbReference>
<dbReference type="InterPro" id="IPR016032">
    <property type="entry name" value="Sig_transdc_resp-reg_C-effctor"/>
</dbReference>
<dbReference type="Gene3D" id="1.25.40.10">
    <property type="entry name" value="Tetratricopeptide repeat domain"/>
    <property type="match status" value="2"/>
</dbReference>
<dbReference type="InterPro" id="IPR041664">
    <property type="entry name" value="AAA_16"/>
</dbReference>
<dbReference type="SUPFAM" id="SSF46894">
    <property type="entry name" value="C-terminal effector domain of the bipartite response regulators"/>
    <property type="match status" value="1"/>
</dbReference>
<dbReference type="SMART" id="SM00028">
    <property type="entry name" value="TPR"/>
    <property type="match status" value="6"/>
</dbReference>
<dbReference type="EMBL" id="CP011454">
    <property type="protein sequence ID" value="AMW05633.1"/>
    <property type="molecule type" value="Genomic_DNA"/>
</dbReference>
<dbReference type="GO" id="GO:0006355">
    <property type="term" value="P:regulation of DNA-templated transcription"/>
    <property type="evidence" value="ECO:0007669"/>
    <property type="project" value="InterPro"/>
</dbReference>
<evidence type="ECO:0000256" key="2">
    <source>
        <dbReference type="ARBA" id="ARBA00022840"/>
    </source>
</evidence>
<evidence type="ECO:0000313" key="5">
    <source>
        <dbReference type="Proteomes" id="UP000076404"/>
    </source>
</evidence>
<dbReference type="GO" id="GO:0005524">
    <property type="term" value="F:ATP binding"/>
    <property type="evidence" value="ECO:0007669"/>
    <property type="project" value="UniProtKB-KW"/>
</dbReference>
<dbReference type="GO" id="GO:0004016">
    <property type="term" value="F:adenylate cyclase activity"/>
    <property type="evidence" value="ECO:0007669"/>
    <property type="project" value="TreeGrafter"/>
</dbReference>
<accession>A0A143BLZ6</accession>
<dbReference type="PANTHER" id="PTHR16305:SF28">
    <property type="entry name" value="GUANYLATE CYCLASE DOMAIN-CONTAINING PROTEIN"/>
    <property type="match status" value="1"/>
</dbReference>
<dbReference type="AlphaFoldDB" id="A0A143BLZ6"/>
<dbReference type="InterPro" id="IPR019734">
    <property type="entry name" value="TPR_rpt"/>
</dbReference>
<dbReference type="Proteomes" id="UP000076404">
    <property type="component" value="Chromosome"/>
</dbReference>
<dbReference type="PROSITE" id="PS50043">
    <property type="entry name" value="HTH_LUXR_2"/>
    <property type="match status" value="1"/>
</dbReference>
<reference evidence="4 5" key="1">
    <citation type="journal article" date="2014" name="Proc. Natl. Acad. Sci. U.S.A.">
        <title>Functional type 2 photosynthetic reaction centers found in the rare bacterial phylum Gemmatimonadetes.</title>
        <authorList>
            <person name="Zeng Y."/>
            <person name="Feng F."/>
            <person name="Medova H."/>
            <person name="Dean J."/>
            <person name="Koblizek M."/>
        </authorList>
    </citation>
    <scope>NUCLEOTIDE SEQUENCE [LARGE SCALE GENOMIC DNA]</scope>
    <source>
        <strain evidence="4 5">AP64</strain>
    </source>
</reference>
<dbReference type="STRING" id="1379270.GEMMAAP_14120"/>
<sequence length="1008" mass="109139">MPIMSAFALPFSGRHRELELVSQVRGEAAAGHGQLLLLSGDGGVGKTRLVQEAATAARAAGWQVAIGNAYPLETAIPYASFADALGPLLAALDSGALMRLTRGDRGVMAALAPQLAERTGSGALFPESVTPGEQRVRLHAAILQLLARLSDKHPLMLCLENLQWADSSSVELLHFLGRQLSGHRVLLIGSWNETDQPLAADFRLALRSLRGLGAANDVRLAPLAADDVQLMLAQHFGVDSEVIHAFASRLHHATQGNAFFIEQTLRELITRGDLRQQGGAWIGWHIESLVLPPSVRDVLDARLARLSTAARQVAEIVAVAGTTATHDVLHAVTTSTVPLDSDTLRSALHELREAGLITEGAAGQDISYAFTHPMLQQALVQAFGLARERDMHAVLALALEQAAGGQASNQAEAIAAHWLRADPRAHPAIAVRWLMMAGRVALRRLARREAAASLRAALDRTDAHPEVVPAATAAELVDELARVYRRLAEYHEAILMSERARDLAHAAGTPQGVAVAERRIGLSLQGLGRREEALQHFDEAIAIARTLRDDTFLVRSQLAKADCLQALGLVEDAKREVNEALATAERLDQLPMLARAHRMLLLLHVWTGPAHRAWTHARSAVVLAERSGERNLIWSAHYAAAVLAALTSNTAALTAHLSETMRLAQELASPLLELRTMEIALEYRAAIGEWDRALADGERALGLGRALDQTTLLARIAHWVSGVYMQRGDLSAAQRLVQEAWDVAGAAGLDLSRPFEVHGVLPAYVAKTRYLYAVGEHAQALVHGQTALAIADRTGYIAWAVYRLLPTMASAALILGDRETLHQVRNRLEEDAERLAHPIGQAWVRVIDGESAYEAGRLDEAVSQLQRAIAALEAIPYPFDAAETRVRLARVLAAQGARHDAVHEAREALTMFERLGARPAAEQARTLLRELGARLPSAPSTSLLANLTSRELEIVKLVAQRLSNKEIGARLGITARTAGTHLANVFDKLNVRDRTALGDLAREQGLHR</sequence>
<dbReference type="InterPro" id="IPR036388">
    <property type="entry name" value="WH-like_DNA-bd_sf"/>
</dbReference>
<keyword evidence="2" id="KW-0067">ATP-binding</keyword>
<dbReference type="Pfam" id="PF13191">
    <property type="entry name" value="AAA_16"/>
    <property type="match status" value="1"/>
</dbReference>
<dbReference type="GO" id="GO:0003677">
    <property type="term" value="F:DNA binding"/>
    <property type="evidence" value="ECO:0007669"/>
    <property type="project" value="InterPro"/>
</dbReference>
<dbReference type="SUPFAM" id="SSF48452">
    <property type="entry name" value="TPR-like"/>
    <property type="match status" value="2"/>
</dbReference>
<keyword evidence="1" id="KW-0547">Nucleotide-binding</keyword>
<protein>
    <recommendedName>
        <fullName evidence="3">HTH luxR-type domain-containing protein</fullName>
    </recommendedName>
</protein>
<feature type="domain" description="HTH luxR-type" evidence="3">
    <location>
        <begin position="940"/>
        <end position="1005"/>
    </location>
</feature>
<dbReference type="eggNOG" id="COG2197">
    <property type="taxonomic scope" value="Bacteria"/>
</dbReference>
<dbReference type="PRINTS" id="PR00038">
    <property type="entry name" value="HTHLUXR"/>
</dbReference>
<dbReference type="InterPro" id="IPR000792">
    <property type="entry name" value="Tscrpt_reg_LuxR_C"/>
</dbReference>
<dbReference type="GO" id="GO:0005737">
    <property type="term" value="C:cytoplasm"/>
    <property type="evidence" value="ECO:0007669"/>
    <property type="project" value="TreeGrafter"/>
</dbReference>
<evidence type="ECO:0000259" key="3">
    <source>
        <dbReference type="PROSITE" id="PS50043"/>
    </source>
</evidence>
<dbReference type="InterPro" id="IPR011990">
    <property type="entry name" value="TPR-like_helical_dom_sf"/>
</dbReference>
<dbReference type="KEGG" id="gph:GEMMAAP_14120"/>
<dbReference type="Gene3D" id="1.10.10.10">
    <property type="entry name" value="Winged helix-like DNA-binding domain superfamily/Winged helix DNA-binding domain"/>
    <property type="match status" value="1"/>
</dbReference>
<keyword evidence="5" id="KW-1185">Reference proteome</keyword>
<evidence type="ECO:0000313" key="4">
    <source>
        <dbReference type="EMBL" id="AMW05633.1"/>
    </source>
</evidence>
<evidence type="ECO:0000256" key="1">
    <source>
        <dbReference type="ARBA" id="ARBA00022741"/>
    </source>
</evidence>
<dbReference type="Gene3D" id="3.40.50.300">
    <property type="entry name" value="P-loop containing nucleotide triphosphate hydrolases"/>
    <property type="match status" value="1"/>
</dbReference>